<gene>
    <name evidence="1" type="ORF">FHS56_001116</name>
</gene>
<name>A0A846MPV9_9BACT</name>
<evidence type="ECO:0000313" key="2">
    <source>
        <dbReference type="Proteomes" id="UP000537126"/>
    </source>
</evidence>
<dbReference type="AlphaFoldDB" id="A0A846MPV9"/>
<keyword evidence="1" id="KW-0489">Methyltransferase</keyword>
<dbReference type="SUPFAM" id="SSF53335">
    <property type="entry name" value="S-adenosyl-L-methionine-dependent methyltransferases"/>
    <property type="match status" value="1"/>
</dbReference>
<dbReference type="GO" id="GO:0008168">
    <property type="term" value="F:methyltransferase activity"/>
    <property type="evidence" value="ECO:0007669"/>
    <property type="project" value="UniProtKB-KW"/>
</dbReference>
<dbReference type="CDD" id="cd02440">
    <property type="entry name" value="AdoMet_MTases"/>
    <property type="match status" value="1"/>
</dbReference>
<sequence length="74" mass="8303">MSYVNLPPGNILQNLYLRERLEFYSKSLSEKKFLEIGSGKGYVSSVFLKMGWKGIGIDLNESACENNKKLGLAN</sequence>
<dbReference type="Proteomes" id="UP000537126">
    <property type="component" value="Unassembled WGS sequence"/>
</dbReference>
<dbReference type="Gene3D" id="3.40.50.150">
    <property type="entry name" value="Vaccinia Virus protein VP39"/>
    <property type="match status" value="1"/>
</dbReference>
<keyword evidence="1" id="KW-0808">Transferase</keyword>
<evidence type="ECO:0000313" key="1">
    <source>
        <dbReference type="EMBL" id="NIK73603.1"/>
    </source>
</evidence>
<keyword evidence="2" id="KW-1185">Reference proteome</keyword>
<proteinExistence type="predicted"/>
<reference evidence="1 2" key="1">
    <citation type="submission" date="2020-03" db="EMBL/GenBank/DDBJ databases">
        <title>Genomic Encyclopedia of Type Strains, Phase IV (KMG-IV): sequencing the most valuable type-strain genomes for metagenomic binning, comparative biology and taxonomic classification.</title>
        <authorList>
            <person name="Goeker M."/>
        </authorList>
    </citation>
    <scope>NUCLEOTIDE SEQUENCE [LARGE SCALE GENOMIC DNA]</scope>
    <source>
        <strain evidence="1 2">DSM 5718</strain>
    </source>
</reference>
<dbReference type="InterPro" id="IPR029063">
    <property type="entry name" value="SAM-dependent_MTases_sf"/>
</dbReference>
<dbReference type="GO" id="GO:0032259">
    <property type="term" value="P:methylation"/>
    <property type="evidence" value="ECO:0007669"/>
    <property type="project" value="UniProtKB-KW"/>
</dbReference>
<organism evidence="1 2">
    <name type="scientific">Thermonema lapsum</name>
    <dbReference type="NCBI Taxonomy" id="28195"/>
    <lineage>
        <taxon>Bacteria</taxon>
        <taxon>Pseudomonadati</taxon>
        <taxon>Bacteroidota</taxon>
        <taxon>Cytophagia</taxon>
        <taxon>Cytophagales</taxon>
        <taxon>Thermonemataceae</taxon>
        <taxon>Thermonema</taxon>
    </lineage>
</organism>
<dbReference type="RefSeq" id="WP_166918885.1">
    <property type="nucleotide sequence ID" value="NZ_JAASRN010000002.1"/>
</dbReference>
<comment type="caution">
    <text evidence="1">The sequence shown here is derived from an EMBL/GenBank/DDBJ whole genome shotgun (WGS) entry which is preliminary data.</text>
</comment>
<protein>
    <submittedName>
        <fullName evidence="1">2-polyprenyl-3-methyl-5-hydroxy-6-metoxy-1, 4-benzoquinol methylase</fullName>
    </submittedName>
</protein>
<dbReference type="EMBL" id="JAASRN010000002">
    <property type="protein sequence ID" value="NIK73603.1"/>
    <property type="molecule type" value="Genomic_DNA"/>
</dbReference>
<accession>A0A846MPV9</accession>